<dbReference type="AlphaFoldDB" id="A0A1Y1XD97"/>
<evidence type="ECO:0000256" key="5">
    <source>
        <dbReference type="SAM" id="Coils"/>
    </source>
</evidence>
<dbReference type="SUPFAM" id="SSF103473">
    <property type="entry name" value="MFS general substrate transporter"/>
    <property type="match status" value="1"/>
</dbReference>
<dbReference type="InterPro" id="IPR036259">
    <property type="entry name" value="MFS_trans_sf"/>
</dbReference>
<dbReference type="Proteomes" id="UP000193944">
    <property type="component" value="Unassembled WGS sequence"/>
</dbReference>
<dbReference type="PANTHER" id="PTHR16201:SF11">
    <property type="entry name" value="PQ-LOOP REPEAT-CONTAINING PROTEIN"/>
    <property type="match status" value="1"/>
</dbReference>
<feature type="transmembrane region" description="Helical" evidence="6">
    <location>
        <begin position="85"/>
        <end position="112"/>
    </location>
</feature>
<keyword evidence="5" id="KW-0175">Coiled coil</keyword>
<feature type="transmembrane region" description="Helical" evidence="6">
    <location>
        <begin position="133"/>
        <end position="157"/>
    </location>
</feature>
<gene>
    <name evidence="7" type="ORF">BCR32DRAFT_291824</name>
</gene>
<evidence type="ECO:0000256" key="6">
    <source>
        <dbReference type="SAM" id="Phobius"/>
    </source>
</evidence>
<dbReference type="Gene3D" id="1.20.1280.290">
    <property type="match status" value="2"/>
</dbReference>
<comment type="subcellular location">
    <subcellularLocation>
        <location evidence="1">Membrane</location>
        <topology evidence="1">Multi-pass membrane protein</topology>
    </subcellularLocation>
</comment>
<name>A0A1Y1XD97_9FUNG</name>
<evidence type="ECO:0000256" key="2">
    <source>
        <dbReference type="ARBA" id="ARBA00022692"/>
    </source>
</evidence>
<proteinExistence type="predicted"/>
<accession>A0A1Y1XD97</accession>
<keyword evidence="4 6" id="KW-0472">Membrane</keyword>
<evidence type="ECO:0000256" key="4">
    <source>
        <dbReference type="ARBA" id="ARBA00023136"/>
    </source>
</evidence>
<dbReference type="InterPro" id="IPR006603">
    <property type="entry name" value="PQ-loop_rpt"/>
</dbReference>
<feature type="transmembrane region" description="Helical" evidence="6">
    <location>
        <begin position="236"/>
        <end position="254"/>
    </location>
</feature>
<feature type="transmembrane region" description="Helical" evidence="6">
    <location>
        <begin position="200"/>
        <end position="224"/>
    </location>
</feature>
<dbReference type="InterPro" id="IPR051415">
    <property type="entry name" value="LAAT-1"/>
</dbReference>
<protein>
    <recommendedName>
        <fullName evidence="9">PQ-loop-domain-containing protein</fullName>
    </recommendedName>
</protein>
<feature type="transmembrane region" description="Helical" evidence="6">
    <location>
        <begin position="16"/>
        <end position="35"/>
    </location>
</feature>
<feature type="transmembrane region" description="Helical" evidence="6">
    <location>
        <begin position="47"/>
        <end position="65"/>
    </location>
</feature>
<dbReference type="EMBL" id="MCFG01000067">
    <property type="protein sequence ID" value="ORX83709.1"/>
    <property type="molecule type" value="Genomic_DNA"/>
</dbReference>
<dbReference type="GO" id="GO:0016020">
    <property type="term" value="C:membrane"/>
    <property type="evidence" value="ECO:0007669"/>
    <property type="project" value="UniProtKB-SubCell"/>
</dbReference>
<reference evidence="7 8" key="2">
    <citation type="submission" date="2016-08" db="EMBL/GenBank/DDBJ databases">
        <title>Pervasive Adenine N6-methylation of Active Genes in Fungi.</title>
        <authorList>
            <consortium name="DOE Joint Genome Institute"/>
            <person name="Mondo S.J."/>
            <person name="Dannebaum R.O."/>
            <person name="Kuo R.C."/>
            <person name="Labutti K."/>
            <person name="Haridas S."/>
            <person name="Kuo A."/>
            <person name="Salamov A."/>
            <person name="Ahrendt S.R."/>
            <person name="Lipzen A."/>
            <person name="Sullivan W."/>
            <person name="Andreopoulos W.B."/>
            <person name="Clum A."/>
            <person name="Lindquist E."/>
            <person name="Daum C."/>
            <person name="Ramamoorthy G.K."/>
            <person name="Gryganskyi A."/>
            <person name="Culley D."/>
            <person name="Magnuson J.K."/>
            <person name="James T.Y."/>
            <person name="O'Malley M.A."/>
            <person name="Stajich J.E."/>
            <person name="Spatafora J.W."/>
            <person name="Visel A."/>
            <person name="Grigoriev I.V."/>
        </authorList>
    </citation>
    <scope>NUCLEOTIDE SEQUENCE [LARGE SCALE GENOMIC DNA]</scope>
    <source>
        <strain evidence="7 8">S4</strain>
    </source>
</reference>
<dbReference type="Pfam" id="PF04193">
    <property type="entry name" value="PQ-loop"/>
    <property type="match status" value="2"/>
</dbReference>
<comment type="caution">
    <text evidence="7">The sequence shown here is derived from an EMBL/GenBank/DDBJ whole genome shotgun (WGS) entry which is preliminary data.</text>
</comment>
<evidence type="ECO:0000256" key="1">
    <source>
        <dbReference type="ARBA" id="ARBA00004141"/>
    </source>
</evidence>
<evidence type="ECO:0008006" key="9">
    <source>
        <dbReference type="Google" id="ProtNLM"/>
    </source>
</evidence>
<evidence type="ECO:0000256" key="3">
    <source>
        <dbReference type="ARBA" id="ARBA00022989"/>
    </source>
</evidence>
<feature type="transmembrane region" description="Helical" evidence="6">
    <location>
        <begin position="169"/>
        <end position="188"/>
    </location>
</feature>
<organism evidence="7 8">
    <name type="scientific">Anaeromyces robustus</name>
    <dbReference type="NCBI Taxonomy" id="1754192"/>
    <lineage>
        <taxon>Eukaryota</taxon>
        <taxon>Fungi</taxon>
        <taxon>Fungi incertae sedis</taxon>
        <taxon>Chytridiomycota</taxon>
        <taxon>Chytridiomycota incertae sedis</taxon>
        <taxon>Neocallimastigomycetes</taxon>
        <taxon>Neocallimastigales</taxon>
        <taxon>Neocallimastigaceae</taxon>
        <taxon>Anaeromyces</taxon>
    </lineage>
</organism>
<keyword evidence="8" id="KW-1185">Reference proteome</keyword>
<keyword evidence="2 6" id="KW-0812">Transmembrane</keyword>
<feature type="coiled-coil region" evidence="5">
    <location>
        <begin position="254"/>
        <end position="281"/>
    </location>
</feature>
<evidence type="ECO:0000313" key="8">
    <source>
        <dbReference type="Proteomes" id="UP000193944"/>
    </source>
</evidence>
<reference evidence="7 8" key="1">
    <citation type="submission" date="2016-08" db="EMBL/GenBank/DDBJ databases">
        <title>A Parts List for Fungal Cellulosomes Revealed by Comparative Genomics.</title>
        <authorList>
            <consortium name="DOE Joint Genome Institute"/>
            <person name="Haitjema C.H."/>
            <person name="Gilmore S.P."/>
            <person name="Henske J.K."/>
            <person name="Solomon K.V."/>
            <person name="De Groot R."/>
            <person name="Kuo A."/>
            <person name="Mondo S.J."/>
            <person name="Salamov A.A."/>
            <person name="Labutti K."/>
            <person name="Zhao Z."/>
            <person name="Chiniquy J."/>
            <person name="Barry K."/>
            <person name="Brewer H.M."/>
            <person name="Purvine S.O."/>
            <person name="Wright A.T."/>
            <person name="Boxma B."/>
            <person name="Van Alen T."/>
            <person name="Hackstein J.H."/>
            <person name="Baker S.E."/>
            <person name="Grigoriev I.V."/>
            <person name="O'Malley M.A."/>
        </authorList>
    </citation>
    <scope>NUCLEOTIDE SEQUENCE [LARGE SCALE GENOMIC DNA]</scope>
    <source>
        <strain evidence="7 8">S4</strain>
    </source>
</reference>
<evidence type="ECO:0000313" key="7">
    <source>
        <dbReference type="EMBL" id="ORX83709.1"/>
    </source>
</evidence>
<dbReference type="OrthoDB" id="19344at2759"/>
<sequence length="292" mass="33575">MSYCEKEELKLFDVELGSLIVVGMIITYTPQIAKLLRTKNSYGISPLNRLICIVSQSFLIFNVFLLQRKIVKCSIKGEFDILYTLGSLVGFFQVFVQFCCVATIAVLFVKYYPRHNQDNPTDEKIKDRRVKEWKVTIASIYIFTITFTILFAFTLYAMIVEWNKDHIDYIAGVFGVTSAILAIFQYLPQIRKTYIDKAPGAVSILTLLIQCPGALVMAICLIIQPGTNWTSSTSYFVSFLLEGTILVLCIYYRMKNKKRDKQNKKENKDNIKKLKEEEEEKILIKVSTPNEN</sequence>
<keyword evidence="3 6" id="KW-1133">Transmembrane helix</keyword>
<dbReference type="SMART" id="SM00679">
    <property type="entry name" value="CTNS"/>
    <property type="match status" value="2"/>
</dbReference>
<dbReference type="PANTHER" id="PTHR16201">
    <property type="entry name" value="SEVEN TRANSMEMBRANE PROTEIN 1-RELATED"/>
    <property type="match status" value="1"/>
</dbReference>